<keyword evidence="3" id="KW-1185">Reference proteome</keyword>
<evidence type="ECO:0000256" key="1">
    <source>
        <dbReference type="SAM" id="SignalP"/>
    </source>
</evidence>
<feature type="chain" id="PRO_5039337492" evidence="1">
    <location>
        <begin position="28"/>
        <end position="155"/>
    </location>
</feature>
<reference evidence="2" key="1">
    <citation type="submission" date="2010-03" db="EMBL/GenBank/DDBJ databases">
        <title>The genome sequence of Ruminococcus sp. 18P13.</title>
        <authorList>
            <consortium name="metaHIT consortium -- http://www.metahit.eu/"/>
            <person name="Pajon A."/>
            <person name="Turner K."/>
            <person name="Parkhill J."/>
            <person name="Bernalier A."/>
        </authorList>
    </citation>
    <scope>NUCLEOTIDE SEQUENCE [LARGE SCALE GENOMIC DNA]</scope>
    <source>
        <strain evidence="2">Type strain: 18P13</strain>
    </source>
</reference>
<name>D4LDM8_RUMC1</name>
<dbReference type="GeneID" id="83156351"/>
<dbReference type="RefSeq" id="WP_015558629.1">
    <property type="nucleotide sequence ID" value="NC_021039.1"/>
</dbReference>
<dbReference type="AlphaFoldDB" id="D4LDM8"/>
<dbReference type="KEGG" id="rch:RUM_16390"/>
<dbReference type="EMBL" id="FP929052">
    <property type="protein sequence ID" value="CBL17723.1"/>
    <property type="molecule type" value="Genomic_DNA"/>
</dbReference>
<proteinExistence type="predicted"/>
<dbReference type="Proteomes" id="UP000007054">
    <property type="component" value="Chromosome"/>
</dbReference>
<protein>
    <submittedName>
        <fullName evidence="2">Uncharacterized protein</fullName>
    </submittedName>
</protein>
<dbReference type="PROSITE" id="PS51257">
    <property type="entry name" value="PROKAR_LIPOPROTEIN"/>
    <property type="match status" value="1"/>
</dbReference>
<reference evidence="2" key="2">
    <citation type="submission" date="2010-03" db="EMBL/GenBank/DDBJ databases">
        <authorList>
            <person name="Pajon A."/>
        </authorList>
    </citation>
    <scope>NUCLEOTIDE SEQUENCE</scope>
    <source>
        <strain evidence="2">Type strain: 18P13</strain>
    </source>
</reference>
<evidence type="ECO:0000313" key="2">
    <source>
        <dbReference type="EMBL" id="CBL17723.1"/>
    </source>
</evidence>
<dbReference type="STRING" id="213810.RUM_16390"/>
<dbReference type="HOGENOM" id="CLU_1694211_0_0_9"/>
<keyword evidence="1" id="KW-0732">Signal</keyword>
<dbReference type="PATRIC" id="fig|213810.4.peg.1538"/>
<dbReference type="BioCyc" id="RCHA213810:RUM_RS07975-MONOMER"/>
<accession>D4LDM8</accession>
<organism evidence="2 3">
    <name type="scientific">Ruminococcus champanellensis (strain DSM 18848 / JCM 17042 / KCTC 15320 / 18P13)</name>
    <dbReference type="NCBI Taxonomy" id="213810"/>
    <lineage>
        <taxon>Bacteria</taxon>
        <taxon>Bacillati</taxon>
        <taxon>Bacillota</taxon>
        <taxon>Clostridia</taxon>
        <taxon>Eubacteriales</taxon>
        <taxon>Oscillospiraceae</taxon>
        <taxon>Ruminococcus</taxon>
    </lineage>
</organism>
<sequence>MKKNKLTSLILAGIVACSALTALPLSASAKYYDNNDKAHNNRNIQQIGYSNPSDRFYAKGGWKESQEYHYLYKNNKYSANLIIAYNPEMIGSEYTHAWVGTVNDQTGFYMDSKLNNDGKFTYSKTRYADGFWKSTYCYKYVRNESAVTYTGCIYW</sequence>
<evidence type="ECO:0000313" key="3">
    <source>
        <dbReference type="Proteomes" id="UP000007054"/>
    </source>
</evidence>
<gene>
    <name evidence="2" type="ordered locus">RUM_16390</name>
</gene>
<feature type="signal peptide" evidence="1">
    <location>
        <begin position="1"/>
        <end position="27"/>
    </location>
</feature>